<dbReference type="InterPro" id="IPR012902">
    <property type="entry name" value="N_methyl_site"/>
</dbReference>
<comment type="caution">
    <text evidence="2">The sequence shown here is derived from an EMBL/GenBank/DDBJ whole genome shotgun (WGS) entry which is preliminary data.</text>
</comment>
<keyword evidence="3" id="KW-1185">Reference proteome</keyword>
<evidence type="ECO:0000313" key="2">
    <source>
        <dbReference type="EMBL" id="MFC5511974.1"/>
    </source>
</evidence>
<keyword evidence="1" id="KW-0472">Membrane</keyword>
<evidence type="ECO:0000256" key="1">
    <source>
        <dbReference type="SAM" id="Phobius"/>
    </source>
</evidence>
<dbReference type="NCBIfam" id="TIGR02532">
    <property type="entry name" value="IV_pilin_GFxxxE"/>
    <property type="match status" value="1"/>
</dbReference>
<sequence length="194" mass="19989">MADLPLPTPSRQRGVSLIEVLVTMVVLAFGLLGLAAFQSKAQIGSIESYQRAQAAVLLQDMQSRLSGNSANAAGYLTTAPLGTGDTLATDCSKEAAGSARDKCEWSAALKGAAEKRDNVPGGAMQGARGCVTQVQVKNEAAGVCTPAVYLVSVAWQGLHATRAPAQACGKNLYGADTNRRLVSARVAVGLPTCL</sequence>
<dbReference type="NCBIfam" id="TIGR02523">
    <property type="entry name" value="type_IV_pilV"/>
    <property type="match status" value="1"/>
</dbReference>
<dbReference type="EMBL" id="JBHSMS010000039">
    <property type="protein sequence ID" value="MFC5511974.1"/>
    <property type="molecule type" value="Genomic_DNA"/>
</dbReference>
<evidence type="ECO:0000313" key="3">
    <source>
        <dbReference type="Proteomes" id="UP001596031"/>
    </source>
</evidence>
<gene>
    <name evidence="2" type="primary">pilV</name>
    <name evidence="2" type="ORF">ACFPOU_12670</name>
</gene>
<keyword evidence="1" id="KW-1133">Transmembrane helix</keyword>
<organism evidence="2 3">
    <name type="scientific">Massilia jejuensis</name>
    <dbReference type="NCBI Taxonomy" id="648894"/>
    <lineage>
        <taxon>Bacteria</taxon>
        <taxon>Pseudomonadati</taxon>
        <taxon>Pseudomonadota</taxon>
        <taxon>Betaproteobacteria</taxon>
        <taxon>Burkholderiales</taxon>
        <taxon>Oxalobacteraceae</taxon>
        <taxon>Telluria group</taxon>
        <taxon>Massilia</taxon>
    </lineage>
</organism>
<name>A0ABW0PNA8_9BURK</name>
<accession>A0ABW0PNA8</accession>
<dbReference type="Pfam" id="PF07963">
    <property type="entry name" value="N_methyl"/>
    <property type="match status" value="1"/>
</dbReference>
<proteinExistence type="predicted"/>
<protein>
    <submittedName>
        <fullName evidence="2">Type IV pilus modification protein PilV</fullName>
    </submittedName>
</protein>
<dbReference type="RefSeq" id="WP_379721639.1">
    <property type="nucleotide sequence ID" value="NZ_JBHSMS010000039.1"/>
</dbReference>
<reference evidence="3" key="1">
    <citation type="journal article" date="2019" name="Int. J. Syst. Evol. Microbiol.">
        <title>The Global Catalogue of Microorganisms (GCM) 10K type strain sequencing project: providing services to taxonomists for standard genome sequencing and annotation.</title>
        <authorList>
            <consortium name="The Broad Institute Genomics Platform"/>
            <consortium name="The Broad Institute Genome Sequencing Center for Infectious Disease"/>
            <person name="Wu L."/>
            <person name="Ma J."/>
        </authorList>
    </citation>
    <scope>NUCLEOTIDE SEQUENCE [LARGE SCALE GENOMIC DNA]</scope>
    <source>
        <strain evidence="3">CCUG 38813</strain>
    </source>
</reference>
<dbReference type="Proteomes" id="UP001596031">
    <property type="component" value="Unassembled WGS sequence"/>
</dbReference>
<keyword evidence="1" id="KW-0812">Transmembrane</keyword>
<dbReference type="InterPro" id="IPR013362">
    <property type="entry name" value="Pilus_4_PilV"/>
</dbReference>
<feature type="transmembrane region" description="Helical" evidence="1">
    <location>
        <begin position="15"/>
        <end position="37"/>
    </location>
</feature>